<organism evidence="1 2">
    <name type="scientific">Caerostris extrusa</name>
    <name type="common">Bark spider</name>
    <name type="synonym">Caerostris bankana</name>
    <dbReference type="NCBI Taxonomy" id="172846"/>
    <lineage>
        <taxon>Eukaryota</taxon>
        <taxon>Metazoa</taxon>
        <taxon>Ecdysozoa</taxon>
        <taxon>Arthropoda</taxon>
        <taxon>Chelicerata</taxon>
        <taxon>Arachnida</taxon>
        <taxon>Araneae</taxon>
        <taxon>Araneomorphae</taxon>
        <taxon>Entelegynae</taxon>
        <taxon>Araneoidea</taxon>
        <taxon>Araneidae</taxon>
        <taxon>Caerostris</taxon>
    </lineage>
</organism>
<name>A0AAV4PY82_CAEEX</name>
<evidence type="ECO:0000313" key="2">
    <source>
        <dbReference type="Proteomes" id="UP001054945"/>
    </source>
</evidence>
<evidence type="ECO:0000313" key="1">
    <source>
        <dbReference type="EMBL" id="GIY00740.1"/>
    </source>
</evidence>
<accession>A0AAV4PY82</accession>
<sequence>MGSRGEDKAQMRLTHVTVKKHLRFDETSSAIIHCLKPVHVPDLPSGKTFSISVWMGSLNIRKVIDGGNVGCRTESRDVGCDGETFAAPLRESFALSTLENFSAKPLKRANVKM</sequence>
<keyword evidence="2" id="KW-1185">Reference proteome</keyword>
<gene>
    <name evidence="1" type="ORF">CEXT_372091</name>
</gene>
<dbReference type="EMBL" id="BPLR01005220">
    <property type="protein sequence ID" value="GIY00740.1"/>
    <property type="molecule type" value="Genomic_DNA"/>
</dbReference>
<dbReference type="AlphaFoldDB" id="A0AAV4PY82"/>
<comment type="caution">
    <text evidence="1">The sequence shown here is derived from an EMBL/GenBank/DDBJ whole genome shotgun (WGS) entry which is preliminary data.</text>
</comment>
<reference evidence="1 2" key="1">
    <citation type="submission" date="2021-06" db="EMBL/GenBank/DDBJ databases">
        <title>Caerostris extrusa draft genome.</title>
        <authorList>
            <person name="Kono N."/>
            <person name="Arakawa K."/>
        </authorList>
    </citation>
    <scope>NUCLEOTIDE SEQUENCE [LARGE SCALE GENOMIC DNA]</scope>
</reference>
<proteinExistence type="predicted"/>
<protein>
    <submittedName>
        <fullName evidence="1">Uncharacterized protein</fullName>
    </submittedName>
</protein>
<dbReference type="Proteomes" id="UP001054945">
    <property type="component" value="Unassembled WGS sequence"/>
</dbReference>